<evidence type="ECO:0000313" key="3">
    <source>
        <dbReference type="Proteomes" id="UP000603369"/>
    </source>
</evidence>
<gene>
    <name evidence="2" type="ORF">JDP02_11440</name>
</gene>
<dbReference type="PANTHER" id="PTHR43130">
    <property type="entry name" value="ARAC-FAMILY TRANSCRIPTIONAL REGULATOR"/>
    <property type="match status" value="1"/>
</dbReference>
<protein>
    <submittedName>
        <fullName evidence="2">DJ-1/PfpI family protein</fullName>
    </submittedName>
</protein>
<accession>A0A8I1L8X3</accession>
<keyword evidence="3" id="KW-1185">Reference proteome</keyword>
<dbReference type="Proteomes" id="UP000603369">
    <property type="component" value="Unassembled WGS sequence"/>
</dbReference>
<dbReference type="EMBL" id="JAEHFL010000025">
    <property type="protein sequence ID" value="MBK3429111.1"/>
    <property type="molecule type" value="Genomic_DNA"/>
</dbReference>
<dbReference type="InterPro" id="IPR029062">
    <property type="entry name" value="Class_I_gatase-like"/>
</dbReference>
<feature type="domain" description="DJ-1/PfpI" evidence="1">
    <location>
        <begin position="9"/>
        <end position="172"/>
    </location>
</feature>
<dbReference type="AlphaFoldDB" id="A0A8I1L8X3"/>
<dbReference type="CDD" id="cd03139">
    <property type="entry name" value="GATase1_PfpI_2"/>
    <property type="match status" value="1"/>
</dbReference>
<proteinExistence type="predicted"/>
<comment type="caution">
    <text evidence="2">The sequence shown here is derived from an EMBL/GenBank/DDBJ whole genome shotgun (WGS) entry which is preliminary data.</text>
</comment>
<dbReference type="Gene3D" id="3.40.50.880">
    <property type="match status" value="1"/>
</dbReference>
<organism evidence="2 3">
    <name type="scientific">Corynebacterium tuberculostearicum</name>
    <dbReference type="NCBI Taxonomy" id="38304"/>
    <lineage>
        <taxon>Bacteria</taxon>
        <taxon>Bacillati</taxon>
        <taxon>Actinomycetota</taxon>
        <taxon>Actinomycetes</taxon>
        <taxon>Mycobacteriales</taxon>
        <taxon>Corynebacteriaceae</taxon>
        <taxon>Corynebacterium</taxon>
    </lineage>
</organism>
<evidence type="ECO:0000259" key="1">
    <source>
        <dbReference type="Pfam" id="PF01965"/>
    </source>
</evidence>
<reference evidence="2 3" key="1">
    <citation type="submission" date="2020-12" db="EMBL/GenBank/DDBJ databases">
        <title>Draft genome sequence of the commensal strain Corynebacterium tuberculostearicum MFP09/CIP 102622 isolated from human skin.</title>
        <authorList>
            <person name="Boukerb A.M."/>
            <person name="Janvier X."/>
            <person name="Feuilloley M.G.J."/>
            <person name="Groboillot A."/>
        </authorList>
    </citation>
    <scope>NUCLEOTIDE SEQUENCE [LARGE SCALE GENOMIC DNA]</scope>
    <source>
        <strain evidence="2 3">CIP 102622</strain>
    </source>
</reference>
<sequence length="207" mass="22453">MGKLVEERHVSVILFEGFEVLDVFGPVELLSQVPDIRISFLGKEKEPVQSAQGVRVLTDLPYTNLENPDILLIPGGAGTRTLVQDTTFLSWLKETGQRAEKVASVCTGSALLAAAGLLKGRRATSNKRAFGWVSSLDDDVEWQSQARWVEDGKIWTSSGVAAGLDMTASLIQHLFGAEAFAEATTLAEYQPQTDSTVDPFAHIHGLI</sequence>
<dbReference type="InterPro" id="IPR002818">
    <property type="entry name" value="DJ-1/PfpI"/>
</dbReference>
<dbReference type="Pfam" id="PF01965">
    <property type="entry name" value="DJ-1_PfpI"/>
    <property type="match status" value="1"/>
</dbReference>
<dbReference type="SUPFAM" id="SSF52317">
    <property type="entry name" value="Class I glutamine amidotransferase-like"/>
    <property type="match status" value="1"/>
</dbReference>
<evidence type="ECO:0000313" key="2">
    <source>
        <dbReference type="EMBL" id="MBK3429111.1"/>
    </source>
</evidence>
<name>A0A8I1L8X3_9CORY</name>
<dbReference type="PANTHER" id="PTHR43130:SF15">
    <property type="entry name" value="THIJ_PFPI FAMILY PROTEIN (AFU_ORTHOLOGUE AFUA_5G14240)"/>
    <property type="match status" value="1"/>
</dbReference>
<dbReference type="InterPro" id="IPR052158">
    <property type="entry name" value="INH-QAR"/>
</dbReference>